<sequence length="716" mass="80490">MNDREIIARKKPGTSSLTFFAVPNLLFGLNFGVLGGMTNAFLGVPFFGSVTLYFGQFFVLLCLTVRGINSAIFAVAISSLVTAISANEPYLIIIFALEVLVVHALLHRGFFLFQAVVYYWIILGAPLLLTLTALTSGAEHDVLFVNGATRALNALMYVTAAALFHWFLPTKLSRNHYQNPPPKLASMIFSLCLLTVTLPALLIALIFINQAANQTEQVIAQKMQANVFEISANINNLLNQNISNLHTVANLISLNKNQNALQLGLLVAKSNLQMIERTSIYNKDGVLILTSKPYTMKNVHGYYSAKDKEFFNHTRSSKDVYISDASFNKDFEDTPIITINIPINSGNEFEGLVQGTIKLTELDDLIDNIVDKEFSYVITDTRNRTIASSMIDNTLLVSNFDFEQTEHDLINSISTILYKNVSYLHEQTTTKGDWTVSVLSDPKLVTTPLIRHFYFLLLFACLLILAFSVVAKHLAKKITRPLEEIAEHYPNTKVHPQIIEDSKVSDEIVKLTNTLVSSHAVMNDFQQQLKEQVDNKTRQLKQLNKELYSLAQKDGLTQLLNRSGFNRFALTSYRNCIRNHLPMSMILVDIDHFKKINDSYGHPFGDKCITTVAKILQKHCKRDTDIIGRFGGEEFILMVVGGEISEHHTRVKLITDTIRSIELNHKNQIVKMTVSAGICSIVEDFTSDFDALIKYADEQLYLSKRTGRDKTSILVR</sequence>
<dbReference type="GO" id="GO:0052621">
    <property type="term" value="F:diguanylate cyclase activity"/>
    <property type="evidence" value="ECO:0007669"/>
    <property type="project" value="UniProtKB-EC"/>
</dbReference>
<keyword evidence="5" id="KW-0812">Transmembrane</keyword>
<feature type="transmembrane region" description="Helical" evidence="5">
    <location>
        <begin position="118"/>
        <end position="138"/>
    </location>
</feature>
<dbReference type="CDD" id="cd01949">
    <property type="entry name" value="GGDEF"/>
    <property type="match status" value="1"/>
</dbReference>
<feature type="coiled-coil region" evidence="4">
    <location>
        <begin position="526"/>
        <end position="553"/>
    </location>
</feature>
<feature type="domain" description="GGDEF" evidence="6">
    <location>
        <begin position="581"/>
        <end position="716"/>
    </location>
</feature>
<evidence type="ECO:0000256" key="3">
    <source>
        <dbReference type="ARBA" id="ARBA00034247"/>
    </source>
</evidence>
<reference evidence="7" key="2">
    <citation type="submission" date="2023-01" db="EMBL/GenBank/DDBJ databases">
        <title>Draft genome sequence of Agaribacter marinus strain NBRC 110023.</title>
        <authorList>
            <person name="Sun Q."/>
            <person name="Mori K."/>
        </authorList>
    </citation>
    <scope>NUCLEOTIDE SEQUENCE</scope>
    <source>
        <strain evidence="7">NBRC 110023</strain>
    </source>
</reference>
<comment type="cofactor">
    <cofactor evidence="1">
        <name>Mg(2+)</name>
        <dbReference type="ChEBI" id="CHEBI:18420"/>
    </cofactor>
</comment>
<evidence type="ECO:0000256" key="2">
    <source>
        <dbReference type="ARBA" id="ARBA00012528"/>
    </source>
</evidence>
<dbReference type="AlphaFoldDB" id="A0AA37T087"/>
<accession>A0AA37T087</accession>
<keyword evidence="5" id="KW-0472">Membrane</keyword>
<dbReference type="Gene3D" id="3.30.70.270">
    <property type="match status" value="1"/>
</dbReference>
<feature type="transmembrane region" description="Helical" evidence="5">
    <location>
        <begin position="453"/>
        <end position="471"/>
    </location>
</feature>
<dbReference type="NCBIfam" id="TIGR00254">
    <property type="entry name" value="GGDEF"/>
    <property type="match status" value="1"/>
</dbReference>
<keyword evidence="4" id="KW-0175">Coiled coil</keyword>
<feature type="transmembrane region" description="Helical" evidence="5">
    <location>
        <begin position="12"/>
        <end position="34"/>
    </location>
</feature>
<evidence type="ECO:0000313" key="7">
    <source>
        <dbReference type="EMBL" id="GLR72487.1"/>
    </source>
</evidence>
<evidence type="ECO:0000256" key="1">
    <source>
        <dbReference type="ARBA" id="ARBA00001946"/>
    </source>
</evidence>
<dbReference type="Pfam" id="PF00990">
    <property type="entry name" value="GGDEF"/>
    <property type="match status" value="1"/>
</dbReference>
<reference evidence="7" key="1">
    <citation type="journal article" date="2014" name="Int. J. Syst. Evol. Microbiol.">
        <title>Complete genome sequence of Corynebacterium casei LMG S-19264T (=DSM 44701T), isolated from a smear-ripened cheese.</title>
        <authorList>
            <consortium name="US DOE Joint Genome Institute (JGI-PGF)"/>
            <person name="Walter F."/>
            <person name="Albersmeier A."/>
            <person name="Kalinowski J."/>
            <person name="Ruckert C."/>
        </authorList>
    </citation>
    <scope>NUCLEOTIDE SEQUENCE</scope>
    <source>
        <strain evidence="7">NBRC 110023</strain>
    </source>
</reference>
<dbReference type="EMBL" id="BSOT01000010">
    <property type="protein sequence ID" value="GLR72487.1"/>
    <property type="molecule type" value="Genomic_DNA"/>
</dbReference>
<proteinExistence type="predicted"/>
<dbReference type="InterPro" id="IPR050469">
    <property type="entry name" value="Diguanylate_Cyclase"/>
</dbReference>
<protein>
    <recommendedName>
        <fullName evidence="2">diguanylate cyclase</fullName>
        <ecNumber evidence="2">2.7.7.65</ecNumber>
    </recommendedName>
</protein>
<dbReference type="SUPFAM" id="SSF55073">
    <property type="entry name" value="Nucleotide cyclase"/>
    <property type="match status" value="1"/>
</dbReference>
<dbReference type="SMART" id="SM00267">
    <property type="entry name" value="GGDEF"/>
    <property type="match status" value="1"/>
</dbReference>
<dbReference type="InterPro" id="IPR000160">
    <property type="entry name" value="GGDEF_dom"/>
</dbReference>
<dbReference type="Proteomes" id="UP001156601">
    <property type="component" value="Unassembled WGS sequence"/>
</dbReference>
<comment type="caution">
    <text evidence="7">The sequence shown here is derived from an EMBL/GenBank/DDBJ whole genome shotgun (WGS) entry which is preliminary data.</text>
</comment>
<organism evidence="7 8">
    <name type="scientific">Agaribacter marinus</name>
    <dbReference type="NCBI Taxonomy" id="1431249"/>
    <lineage>
        <taxon>Bacteria</taxon>
        <taxon>Pseudomonadati</taxon>
        <taxon>Pseudomonadota</taxon>
        <taxon>Gammaproteobacteria</taxon>
        <taxon>Alteromonadales</taxon>
        <taxon>Alteromonadaceae</taxon>
        <taxon>Agaribacter</taxon>
    </lineage>
</organism>
<dbReference type="EC" id="2.7.7.65" evidence="2"/>
<feature type="transmembrane region" description="Helical" evidence="5">
    <location>
        <begin position="188"/>
        <end position="208"/>
    </location>
</feature>
<evidence type="ECO:0000259" key="6">
    <source>
        <dbReference type="PROSITE" id="PS50887"/>
    </source>
</evidence>
<evidence type="ECO:0000313" key="8">
    <source>
        <dbReference type="Proteomes" id="UP001156601"/>
    </source>
</evidence>
<feature type="transmembrane region" description="Helical" evidence="5">
    <location>
        <begin position="150"/>
        <end position="168"/>
    </location>
</feature>
<keyword evidence="8" id="KW-1185">Reference proteome</keyword>
<comment type="catalytic activity">
    <reaction evidence="3">
        <text>2 GTP = 3',3'-c-di-GMP + 2 diphosphate</text>
        <dbReference type="Rhea" id="RHEA:24898"/>
        <dbReference type="ChEBI" id="CHEBI:33019"/>
        <dbReference type="ChEBI" id="CHEBI:37565"/>
        <dbReference type="ChEBI" id="CHEBI:58805"/>
        <dbReference type="EC" id="2.7.7.65"/>
    </reaction>
</comment>
<dbReference type="InterPro" id="IPR043128">
    <property type="entry name" value="Rev_trsase/Diguanyl_cyclase"/>
</dbReference>
<feature type="transmembrane region" description="Helical" evidence="5">
    <location>
        <begin position="90"/>
        <end position="106"/>
    </location>
</feature>
<dbReference type="RefSeq" id="WP_284218903.1">
    <property type="nucleotide sequence ID" value="NZ_BSOT01000010.1"/>
</dbReference>
<dbReference type="PROSITE" id="PS50887">
    <property type="entry name" value="GGDEF"/>
    <property type="match status" value="1"/>
</dbReference>
<evidence type="ECO:0000256" key="5">
    <source>
        <dbReference type="SAM" id="Phobius"/>
    </source>
</evidence>
<dbReference type="Gene3D" id="3.30.450.20">
    <property type="entry name" value="PAS domain"/>
    <property type="match status" value="1"/>
</dbReference>
<keyword evidence="5" id="KW-1133">Transmembrane helix</keyword>
<dbReference type="PANTHER" id="PTHR45138">
    <property type="entry name" value="REGULATORY COMPONENTS OF SENSORY TRANSDUCTION SYSTEM"/>
    <property type="match status" value="1"/>
</dbReference>
<name>A0AA37T087_9ALTE</name>
<dbReference type="InterPro" id="IPR029787">
    <property type="entry name" value="Nucleotide_cyclase"/>
</dbReference>
<dbReference type="FunFam" id="3.30.70.270:FF:000001">
    <property type="entry name" value="Diguanylate cyclase domain protein"/>
    <property type="match status" value="1"/>
</dbReference>
<evidence type="ECO:0000256" key="4">
    <source>
        <dbReference type="SAM" id="Coils"/>
    </source>
</evidence>
<dbReference type="PANTHER" id="PTHR45138:SF9">
    <property type="entry name" value="DIGUANYLATE CYCLASE DGCM-RELATED"/>
    <property type="match status" value="1"/>
</dbReference>
<gene>
    <name evidence="7" type="ORF">GCM10007852_33950</name>
</gene>